<evidence type="ECO:0000256" key="3">
    <source>
        <dbReference type="ARBA" id="ARBA00022989"/>
    </source>
</evidence>
<comment type="subcellular location">
    <subcellularLocation>
        <location evidence="1">Membrane</location>
        <topology evidence="1">Multi-pass membrane protein</topology>
    </subcellularLocation>
</comment>
<protein>
    <submittedName>
        <fullName evidence="7">COPII vesicles protein Yip3</fullName>
    </submittedName>
</protein>
<keyword evidence="4 6" id="KW-0472">Membrane</keyword>
<dbReference type="InterPro" id="IPR004895">
    <property type="entry name" value="Prenylated_rab_accept_PRA1"/>
</dbReference>
<dbReference type="GO" id="GO:0005794">
    <property type="term" value="C:Golgi apparatus"/>
    <property type="evidence" value="ECO:0007669"/>
    <property type="project" value="TreeGrafter"/>
</dbReference>
<feature type="compositionally biased region" description="Polar residues" evidence="5">
    <location>
        <begin position="393"/>
        <end position="424"/>
    </location>
</feature>
<evidence type="ECO:0000256" key="6">
    <source>
        <dbReference type="SAM" id="Phobius"/>
    </source>
</evidence>
<evidence type="ECO:0000256" key="4">
    <source>
        <dbReference type="ARBA" id="ARBA00023136"/>
    </source>
</evidence>
<evidence type="ECO:0000313" key="8">
    <source>
        <dbReference type="Proteomes" id="UP000053958"/>
    </source>
</evidence>
<feature type="region of interest" description="Disordered" evidence="5">
    <location>
        <begin position="306"/>
        <end position="470"/>
    </location>
</feature>
<comment type="caution">
    <text evidence="7">The sequence shown here is derived from an EMBL/GenBank/DDBJ whole genome shotgun (WGS) entry which is preliminary data.</text>
</comment>
<dbReference type="RefSeq" id="XP_013327247.1">
    <property type="nucleotide sequence ID" value="XM_013471793.1"/>
</dbReference>
<dbReference type="GeneID" id="25317657"/>
<dbReference type="Proteomes" id="UP000053958">
    <property type="component" value="Unassembled WGS sequence"/>
</dbReference>
<proteinExistence type="predicted"/>
<dbReference type="AlphaFoldDB" id="A0A0F4YRC9"/>
<reference evidence="7 8" key="1">
    <citation type="submission" date="2015-04" db="EMBL/GenBank/DDBJ databases">
        <authorList>
            <person name="Heijne W.H."/>
            <person name="Fedorova N.D."/>
            <person name="Nierman W.C."/>
            <person name="Vollebregt A.W."/>
            <person name="Zhao Z."/>
            <person name="Wu L."/>
            <person name="Kumar M."/>
            <person name="Stam H."/>
            <person name="van den Berg M.A."/>
            <person name="Pel H.J."/>
        </authorList>
    </citation>
    <scope>NUCLEOTIDE SEQUENCE [LARGE SCALE GENOMIC DNA]</scope>
    <source>
        <strain evidence="7 8">CBS 393.64</strain>
    </source>
</reference>
<sequence>MAPIQIPLDMITSRFSDRFNSVRAQSLSSRFSNLRPISEFLDLKRLSKPANFAEVQSRVNYNLSYFSSNYALIFVMLSIYSLLTNPLLLFVIILVSGGLYGIGKLGGRDLDIGVFRATSSQLYTALLVVAVPLGIIASPIGTVLWLIGATGVTVFGGLGGRPRTPYDMPRWGRPPGARLGGQVRRRVTQWEDVDGVRFEEIDSGEDDDDLQEGVRLGSSSLNLRRHANMDKASARAMRLRANGYDYDSDVSDGEDYDLDDDADSTVAYAVQLAMRDKEEWLVERALERIRRAQMLGKKNVRLSQRELDALERKRMQTGSSSKKAGSKRRKSDEPVPKSPSKGDRRSSREHYVQYPLAGDEGARGMARTSSAGYGRQSSSSSSQRPRTPTTQSLRPQPSISPPDLQQSSPHSQRYSTARPMSSSRDFPFPRTLPDDPQWAPPQRPLSNVAPYSLEESPYLQSYGPPLDPRYGVQARRYAAGLGEAYRSVSNESNRSSNTSKPVFPHRAPHESSQEESSSEEDEEEEEVVQVKVKEPSPPRGNRTRAAAAGMGRRRSGR</sequence>
<feature type="transmembrane region" description="Helical" evidence="6">
    <location>
        <begin position="114"/>
        <end position="137"/>
    </location>
</feature>
<feature type="compositionally biased region" description="Low complexity" evidence="5">
    <location>
        <begin position="487"/>
        <end position="499"/>
    </location>
</feature>
<accession>A0A0F4YRC9</accession>
<keyword evidence="3 6" id="KW-1133">Transmembrane helix</keyword>
<evidence type="ECO:0000313" key="7">
    <source>
        <dbReference type="EMBL" id="KKA20635.1"/>
    </source>
</evidence>
<name>A0A0F4YRC9_RASE3</name>
<dbReference type="PANTHER" id="PTHR19317:SF0">
    <property type="entry name" value="PRENYLATED RAB ACCEPTOR PROTEIN 1"/>
    <property type="match status" value="1"/>
</dbReference>
<dbReference type="OrthoDB" id="63113at2759"/>
<dbReference type="STRING" id="1408163.A0A0F4YRC9"/>
<evidence type="ECO:0000256" key="5">
    <source>
        <dbReference type="SAM" id="MobiDB-lite"/>
    </source>
</evidence>
<dbReference type="Pfam" id="PF03208">
    <property type="entry name" value="PRA1"/>
    <property type="match status" value="1"/>
</dbReference>
<feature type="compositionally biased region" description="Basic and acidic residues" evidence="5">
    <location>
        <begin position="330"/>
        <end position="351"/>
    </location>
</feature>
<evidence type="ECO:0000256" key="2">
    <source>
        <dbReference type="ARBA" id="ARBA00022692"/>
    </source>
</evidence>
<feature type="transmembrane region" description="Helical" evidence="6">
    <location>
        <begin position="70"/>
        <end position="102"/>
    </location>
</feature>
<keyword evidence="8" id="KW-1185">Reference proteome</keyword>
<dbReference type="GO" id="GO:0016020">
    <property type="term" value="C:membrane"/>
    <property type="evidence" value="ECO:0007669"/>
    <property type="project" value="UniProtKB-SubCell"/>
</dbReference>
<feature type="compositionally biased region" description="Low complexity" evidence="5">
    <location>
        <begin position="539"/>
        <end position="550"/>
    </location>
</feature>
<feature type="region of interest" description="Disordered" evidence="5">
    <location>
        <begin position="486"/>
        <end position="557"/>
    </location>
</feature>
<evidence type="ECO:0000256" key="1">
    <source>
        <dbReference type="ARBA" id="ARBA00004141"/>
    </source>
</evidence>
<feature type="compositionally biased region" description="Low complexity" evidence="5">
    <location>
        <begin position="375"/>
        <end position="392"/>
    </location>
</feature>
<dbReference type="EMBL" id="LASV01000243">
    <property type="protein sequence ID" value="KKA20635.1"/>
    <property type="molecule type" value="Genomic_DNA"/>
</dbReference>
<organism evidence="7 8">
    <name type="scientific">Rasamsonia emersonii (strain ATCC 16479 / CBS 393.64 / IMI 116815)</name>
    <dbReference type="NCBI Taxonomy" id="1408163"/>
    <lineage>
        <taxon>Eukaryota</taxon>
        <taxon>Fungi</taxon>
        <taxon>Dikarya</taxon>
        <taxon>Ascomycota</taxon>
        <taxon>Pezizomycotina</taxon>
        <taxon>Eurotiomycetes</taxon>
        <taxon>Eurotiomycetidae</taxon>
        <taxon>Eurotiales</taxon>
        <taxon>Trichocomaceae</taxon>
        <taxon>Rasamsonia</taxon>
    </lineage>
</organism>
<keyword evidence="2 6" id="KW-0812">Transmembrane</keyword>
<feature type="compositionally biased region" description="Acidic residues" evidence="5">
    <location>
        <begin position="516"/>
        <end position="527"/>
    </location>
</feature>
<dbReference type="PANTHER" id="PTHR19317">
    <property type="entry name" value="PRENYLATED RAB ACCEPTOR 1-RELATED"/>
    <property type="match status" value="1"/>
</dbReference>
<gene>
    <name evidence="7" type="ORF">T310_5312</name>
</gene>